<feature type="region of interest" description="Disordered" evidence="1">
    <location>
        <begin position="45"/>
        <end position="204"/>
    </location>
</feature>
<feature type="domain" description="DUF7601" evidence="4">
    <location>
        <begin position="547"/>
        <end position="648"/>
    </location>
</feature>
<keyword evidence="2" id="KW-1133">Transmembrane helix</keyword>
<dbReference type="Gene3D" id="2.60.40.1080">
    <property type="match status" value="1"/>
</dbReference>
<dbReference type="RefSeq" id="WP_118485643.1">
    <property type="nucleotide sequence ID" value="NZ_CATXFZ010000009.1"/>
</dbReference>
<dbReference type="Gene3D" id="2.60.40.1140">
    <property type="entry name" value="Collagen-binding surface protein Cna, B-type domain"/>
    <property type="match status" value="1"/>
</dbReference>
<feature type="signal peptide" evidence="3">
    <location>
        <begin position="1"/>
        <end position="35"/>
    </location>
</feature>
<dbReference type="AlphaFoldDB" id="A0A415UEQ5"/>
<sequence>MKHHHSSGKYRLLKRVIMMCLSLILVCSMSISAFAVNRIGRAENETTQSVQMTDNQKGEAAATRQKSSEAQTKTRQENMKKSDSESKTKDNSEEQKKDSKDADNKGAKENSTEKDAKEDSEKNISEEEKSTKEEKNTEKKSEETTDVSEATTTAAKETTTEAAEQKTEAVTEKTPEGKDSKEATSEEKAEEETQAEDDKNKEIAVTSISGPTEVQVGETIRLTGTSGSYGYFHSWSSSNKNIATVTGNGSTAEVKGVAVGTATITHRYSQWNGNTRTETYQVKVTKFADNYSGEAAIYYLANPAGDPWTNDTGAWAPSQDTSNTLANISTSGATWDSGYVGDTVYENKNIKLNVASYITSWPDGSKGSTWTVKRGDSSTASYFTFILNSIWDKYKSSVAADLGIGADQLQQSDITEITLTPRKISRANAGAHPYHIDCALSIKSTKVFTAKFWVKEPGEESEYRQIDAKNYLTGNPVARTTKATIGSTKTVDGVTYVLDGWYPENAKGEAYDSTKIADNEWPYRPSTAELANGTVNFYAHYSPTTTSIKLKKLVTGSMGDKQKKFHFTISIKKKNKNVTFKVGNTSETGSATGSATVDLANNEESTLTEIPVGADVSITEEDYSGSGYTTSYVIDNGNSTPEIKANISNIQAKNDVSAHEIVFTNNKEAIPDTGITLDSLPFIALLALSIAGGIFYLFCRYKKRFV</sequence>
<keyword evidence="2" id="KW-0472">Membrane</keyword>
<accession>A0A415UEQ5</accession>
<evidence type="ECO:0000256" key="2">
    <source>
        <dbReference type="SAM" id="Phobius"/>
    </source>
</evidence>
<organism evidence="5 6">
    <name type="scientific">Anaerobutyricum hallii</name>
    <dbReference type="NCBI Taxonomy" id="39488"/>
    <lineage>
        <taxon>Bacteria</taxon>
        <taxon>Bacillati</taxon>
        <taxon>Bacillota</taxon>
        <taxon>Clostridia</taxon>
        <taxon>Lachnospirales</taxon>
        <taxon>Lachnospiraceae</taxon>
        <taxon>Anaerobutyricum</taxon>
    </lineage>
</organism>
<evidence type="ECO:0000259" key="4">
    <source>
        <dbReference type="Pfam" id="PF24547"/>
    </source>
</evidence>
<feature type="compositionally biased region" description="Basic and acidic residues" evidence="1">
    <location>
        <begin position="72"/>
        <end position="143"/>
    </location>
</feature>
<name>A0A415UEQ5_9FIRM</name>
<dbReference type="Proteomes" id="UP000283700">
    <property type="component" value="Unassembled WGS sequence"/>
</dbReference>
<dbReference type="InterPro" id="IPR008964">
    <property type="entry name" value="Invasin/intimin_cell_adhesion"/>
</dbReference>
<feature type="transmembrane region" description="Helical" evidence="2">
    <location>
        <begin position="680"/>
        <end position="699"/>
    </location>
</feature>
<evidence type="ECO:0000313" key="5">
    <source>
        <dbReference type="EMBL" id="RHN16563.1"/>
    </source>
</evidence>
<gene>
    <name evidence="5" type="ORF">DWZ29_03155</name>
</gene>
<reference evidence="5 6" key="1">
    <citation type="submission" date="2018-08" db="EMBL/GenBank/DDBJ databases">
        <title>A genome reference for cultivated species of the human gut microbiota.</title>
        <authorList>
            <person name="Zou Y."/>
            <person name="Xue W."/>
            <person name="Luo G."/>
        </authorList>
    </citation>
    <scope>NUCLEOTIDE SEQUENCE [LARGE SCALE GENOMIC DNA]</scope>
    <source>
        <strain evidence="5 6">AF31-17AC</strain>
    </source>
</reference>
<dbReference type="SUPFAM" id="SSF49373">
    <property type="entry name" value="Invasin/intimin cell-adhesion fragments"/>
    <property type="match status" value="1"/>
</dbReference>
<keyword evidence="3" id="KW-0732">Signal</keyword>
<feature type="compositionally biased region" description="Basic and acidic residues" evidence="1">
    <location>
        <begin position="163"/>
        <end position="187"/>
    </location>
</feature>
<protein>
    <recommendedName>
        <fullName evidence="4">DUF7601 domain-containing protein</fullName>
    </recommendedName>
</protein>
<feature type="compositionally biased region" description="Polar residues" evidence="1">
    <location>
        <begin position="45"/>
        <end position="55"/>
    </location>
</feature>
<feature type="chain" id="PRO_5039621177" description="DUF7601 domain-containing protein" evidence="3">
    <location>
        <begin position="36"/>
        <end position="706"/>
    </location>
</feature>
<dbReference type="InterPro" id="IPR055382">
    <property type="entry name" value="DUF7601"/>
</dbReference>
<evidence type="ECO:0000313" key="6">
    <source>
        <dbReference type="Proteomes" id="UP000283700"/>
    </source>
</evidence>
<dbReference type="EMBL" id="QRQO01000005">
    <property type="protein sequence ID" value="RHN16563.1"/>
    <property type="molecule type" value="Genomic_DNA"/>
</dbReference>
<keyword evidence="2" id="KW-0812">Transmembrane</keyword>
<feature type="compositionally biased region" description="Low complexity" evidence="1">
    <location>
        <begin position="149"/>
        <end position="162"/>
    </location>
</feature>
<evidence type="ECO:0000256" key="1">
    <source>
        <dbReference type="SAM" id="MobiDB-lite"/>
    </source>
</evidence>
<dbReference type="Pfam" id="PF24547">
    <property type="entry name" value="DUF7601"/>
    <property type="match status" value="1"/>
</dbReference>
<evidence type="ECO:0000256" key="3">
    <source>
        <dbReference type="SAM" id="SignalP"/>
    </source>
</evidence>
<comment type="caution">
    <text evidence="5">The sequence shown here is derived from an EMBL/GenBank/DDBJ whole genome shotgun (WGS) entry which is preliminary data.</text>
</comment>
<proteinExistence type="predicted"/>